<feature type="repeat" description="WD" evidence="4">
    <location>
        <begin position="489"/>
        <end position="521"/>
    </location>
</feature>
<keyword evidence="2" id="KW-0677">Repeat</keyword>
<dbReference type="PROSITE" id="PS50294">
    <property type="entry name" value="WD_REPEATS_REGION"/>
    <property type="match status" value="5"/>
</dbReference>
<dbReference type="GO" id="GO:0051015">
    <property type="term" value="F:actin filament binding"/>
    <property type="evidence" value="ECO:0007669"/>
    <property type="project" value="TreeGrafter"/>
</dbReference>
<dbReference type="PANTHER" id="PTHR19856:SF0">
    <property type="entry name" value="WD REPEAT-CONTAINING PROTEIN 1"/>
    <property type="match status" value="1"/>
</dbReference>
<dbReference type="InterPro" id="IPR019775">
    <property type="entry name" value="WD40_repeat_CS"/>
</dbReference>
<name>A0A9D4U243_ADICA</name>
<evidence type="ECO:0000256" key="1">
    <source>
        <dbReference type="ARBA" id="ARBA00022574"/>
    </source>
</evidence>
<accession>A0A9D4U243</accession>
<feature type="repeat" description="WD" evidence="4">
    <location>
        <begin position="230"/>
        <end position="263"/>
    </location>
</feature>
<comment type="caution">
    <text evidence="5">The sequence shown here is derived from an EMBL/GenBank/DDBJ whole genome shotgun (WGS) entry which is preliminary data.</text>
</comment>
<comment type="function">
    <text evidence="3">Binds actin. Enhances the F-actin depolymerization activity of actin-depolymerizing factor (ADF) proteins.</text>
</comment>
<feature type="repeat" description="WD" evidence="4">
    <location>
        <begin position="576"/>
        <end position="609"/>
    </location>
</feature>
<feature type="repeat" description="WD" evidence="4">
    <location>
        <begin position="532"/>
        <end position="566"/>
    </location>
</feature>
<evidence type="ECO:0000256" key="2">
    <source>
        <dbReference type="ARBA" id="ARBA00022737"/>
    </source>
</evidence>
<sequence length="609" mass="65813">MAELLETHAAVPSTERGRGILVSADPKTPSIVYCNGRTVFIRRLDNPLEVDVYREHPAPVSVARFSPNGEWVASGDAVGNVRIWARAGPEHTLKYEYRALSGRVDDLEWSSDGQRIVVSGDGKGKAMVRAFMWDTGTNVGSLDGHSKRVLSCTFRPVRPFRVATGGEDFLVNYYEGPPFRFKTSHRDHSNFVNCVRFSPDGSKFITTGSDKKGFLYSGQTGEKIGELLPENGHAGSIYAASWSPDGKQVLTVSADKTAKIWDILDDGNGKVCTTFKFSGGAGAEDMQVGCLWLKDYLISISLGGAISYLSSSNPSSPSRLLSGHMKNVTAITISAVSSEAEIYSSSYDGVICRWVCGAGFKTKLETKDPVHVKAMAATSEDFLTCGLDNKLRRCKLPGDNYKDSEIVDLKSQPKDLDVALNCNDIAILTSDAGVLLLRGSTVVSTNSFGFTASASAISPDGSEAVVGSQDGKLYIYSVQGDALVQECVLENHRGAVTAVRYSPNGSMFASGDANREAFVWDRVSHEVKMKNMLYHTARITCLAWSPDNLKVATGSVDTNIFIYELEKPVSARITIKGAHLGGVNGVIFKDASTLVSGGDDACVRVWRLQ</sequence>
<gene>
    <name evidence="5" type="ORF">GOP47_0024589</name>
</gene>
<evidence type="ECO:0000256" key="4">
    <source>
        <dbReference type="PROSITE-ProRule" id="PRU00221"/>
    </source>
</evidence>
<dbReference type="GO" id="GO:0030042">
    <property type="term" value="P:actin filament depolymerization"/>
    <property type="evidence" value="ECO:0007669"/>
    <property type="project" value="TreeGrafter"/>
</dbReference>
<feature type="repeat" description="WD" evidence="4">
    <location>
        <begin position="185"/>
        <end position="226"/>
    </location>
</feature>
<dbReference type="EMBL" id="JABFUD020000024">
    <property type="protein sequence ID" value="KAI5060169.1"/>
    <property type="molecule type" value="Genomic_DNA"/>
</dbReference>
<dbReference type="SUPFAM" id="SSF50978">
    <property type="entry name" value="WD40 repeat-like"/>
    <property type="match status" value="2"/>
</dbReference>
<proteinExistence type="predicted"/>
<organism evidence="5 6">
    <name type="scientific">Adiantum capillus-veneris</name>
    <name type="common">Maidenhair fern</name>
    <dbReference type="NCBI Taxonomy" id="13818"/>
    <lineage>
        <taxon>Eukaryota</taxon>
        <taxon>Viridiplantae</taxon>
        <taxon>Streptophyta</taxon>
        <taxon>Embryophyta</taxon>
        <taxon>Tracheophyta</taxon>
        <taxon>Polypodiopsida</taxon>
        <taxon>Polypodiidae</taxon>
        <taxon>Polypodiales</taxon>
        <taxon>Pteridineae</taxon>
        <taxon>Pteridaceae</taxon>
        <taxon>Vittarioideae</taxon>
        <taxon>Adiantum</taxon>
    </lineage>
</organism>
<dbReference type="FunFam" id="2.130.10.10:FF:000167">
    <property type="entry name" value="Actin-interacting protein 1"/>
    <property type="match status" value="1"/>
</dbReference>
<evidence type="ECO:0000256" key="3">
    <source>
        <dbReference type="ARBA" id="ARBA00058835"/>
    </source>
</evidence>
<keyword evidence="1 4" id="KW-0853">WD repeat</keyword>
<dbReference type="PROSITE" id="PS00678">
    <property type="entry name" value="WD_REPEATS_1"/>
    <property type="match status" value="1"/>
</dbReference>
<protein>
    <recommendedName>
        <fullName evidence="7">Actin-interacting protein 1-2</fullName>
    </recommendedName>
</protein>
<dbReference type="AlphaFoldDB" id="A0A9D4U243"/>
<evidence type="ECO:0000313" key="6">
    <source>
        <dbReference type="Proteomes" id="UP000886520"/>
    </source>
</evidence>
<dbReference type="PANTHER" id="PTHR19856">
    <property type="entry name" value="WD-REPEATCONTAINING PROTEIN WDR1"/>
    <property type="match status" value="1"/>
</dbReference>
<dbReference type="Gene3D" id="2.130.10.10">
    <property type="entry name" value="YVTN repeat-like/Quinoprotein amine dehydrogenase"/>
    <property type="match status" value="2"/>
</dbReference>
<dbReference type="InterPro" id="IPR015943">
    <property type="entry name" value="WD40/YVTN_repeat-like_dom_sf"/>
</dbReference>
<dbReference type="GO" id="GO:0030864">
    <property type="term" value="C:cortical actin cytoskeleton"/>
    <property type="evidence" value="ECO:0007669"/>
    <property type="project" value="TreeGrafter"/>
</dbReference>
<dbReference type="FunFam" id="2.130.10.10:FF:000102">
    <property type="entry name" value="Actin-interacting protein 1"/>
    <property type="match status" value="1"/>
</dbReference>
<keyword evidence="6" id="KW-1185">Reference proteome</keyword>
<dbReference type="OrthoDB" id="2306at2759"/>
<evidence type="ECO:0008006" key="7">
    <source>
        <dbReference type="Google" id="ProtNLM"/>
    </source>
</evidence>
<dbReference type="Proteomes" id="UP000886520">
    <property type="component" value="Chromosome 24"/>
</dbReference>
<dbReference type="InterPro" id="IPR001680">
    <property type="entry name" value="WD40_rpt"/>
</dbReference>
<feature type="repeat" description="WD" evidence="4">
    <location>
        <begin position="53"/>
        <end position="84"/>
    </location>
</feature>
<dbReference type="InterPro" id="IPR036322">
    <property type="entry name" value="WD40_repeat_dom_sf"/>
</dbReference>
<evidence type="ECO:0000313" key="5">
    <source>
        <dbReference type="EMBL" id="KAI5060169.1"/>
    </source>
</evidence>
<dbReference type="PROSITE" id="PS50082">
    <property type="entry name" value="WD_REPEATS_2"/>
    <property type="match status" value="6"/>
</dbReference>
<dbReference type="SMART" id="SM00320">
    <property type="entry name" value="WD40"/>
    <property type="match status" value="10"/>
</dbReference>
<reference evidence="5" key="1">
    <citation type="submission" date="2021-01" db="EMBL/GenBank/DDBJ databases">
        <title>Adiantum capillus-veneris genome.</title>
        <authorList>
            <person name="Fang Y."/>
            <person name="Liao Q."/>
        </authorList>
    </citation>
    <scope>NUCLEOTIDE SEQUENCE</scope>
    <source>
        <strain evidence="5">H3</strain>
        <tissue evidence="5">Leaf</tissue>
    </source>
</reference>
<dbReference type="Pfam" id="PF00400">
    <property type="entry name" value="WD40"/>
    <property type="match status" value="7"/>
</dbReference>